<comment type="similarity">
    <text evidence="2 7">Belongs to the DedA family.</text>
</comment>
<evidence type="ECO:0000256" key="4">
    <source>
        <dbReference type="ARBA" id="ARBA00022692"/>
    </source>
</evidence>
<protein>
    <submittedName>
        <fullName evidence="9">Alkaline phosphatase</fullName>
    </submittedName>
</protein>
<proteinExistence type="inferred from homology"/>
<gene>
    <name evidence="9" type="ORF">DC432_01575</name>
</gene>
<dbReference type="AlphaFoldDB" id="A0A2T7WXB1"/>
<comment type="caution">
    <text evidence="9">The sequence shown here is derived from an EMBL/GenBank/DDBJ whole genome shotgun (WGS) entry which is preliminary data.</text>
</comment>
<dbReference type="InterPro" id="IPR032816">
    <property type="entry name" value="VTT_dom"/>
</dbReference>
<dbReference type="GO" id="GO:0005886">
    <property type="term" value="C:plasma membrane"/>
    <property type="evidence" value="ECO:0007669"/>
    <property type="project" value="UniProtKB-SubCell"/>
</dbReference>
<evidence type="ECO:0000256" key="1">
    <source>
        <dbReference type="ARBA" id="ARBA00004651"/>
    </source>
</evidence>
<keyword evidence="5 7" id="KW-1133">Transmembrane helix</keyword>
<evidence type="ECO:0000313" key="10">
    <source>
        <dbReference type="Proteomes" id="UP000244649"/>
    </source>
</evidence>
<evidence type="ECO:0000256" key="2">
    <source>
        <dbReference type="ARBA" id="ARBA00010792"/>
    </source>
</evidence>
<evidence type="ECO:0000256" key="7">
    <source>
        <dbReference type="RuleBase" id="RU367016"/>
    </source>
</evidence>
<dbReference type="RefSeq" id="WP_116536389.1">
    <property type="nucleotide sequence ID" value="NZ_QDFT01000002.1"/>
</dbReference>
<comment type="subcellular location">
    <subcellularLocation>
        <location evidence="1 7">Cell membrane</location>
        <topology evidence="1 7">Multi-pass membrane protein</topology>
    </subcellularLocation>
</comment>
<organism evidence="9 10">
    <name type="scientific">Microbacterium testaceum</name>
    <name type="common">Aureobacterium testaceum</name>
    <name type="synonym">Brevibacterium testaceum</name>
    <dbReference type="NCBI Taxonomy" id="2033"/>
    <lineage>
        <taxon>Bacteria</taxon>
        <taxon>Bacillati</taxon>
        <taxon>Actinomycetota</taxon>
        <taxon>Actinomycetes</taxon>
        <taxon>Micrococcales</taxon>
        <taxon>Microbacteriaceae</taxon>
        <taxon>Microbacterium</taxon>
    </lineage>
</organism>
<reference evidence="9 10" key="1">
    <citation type="submission" date="2018-04" db="EMBL/GenBank/DDBJ databases">
        <authorList>
            <person name="Go L.Y."/>
            <person name="Mitchell J.A."/>
        </authorList>
    </citation>
    <scope>NUCLEOTIDE SEQUENCE [LARGE SCALE GENOMIC DNA]</scope>
    <source>
        <strain evidence="9 10">TPD7010</strain>
    </source>
</reference>
<feature type="domain" description="VTT" evidence="8">
    <location>
        <begin position="40"/>
        <end position="163"/>
    </location>
</feature>
<evidence type="ECO:0000313" key="9">
    <source>
        <dbReference type="EMBL" id="PVE79463.1"/>
    </source>
</evidence>
<evidence type="ECO:0000256" key="6">
    <source>
        <dbReference type="ARBA" id="ARBA00023136"/>
    </source>
</evidence>
<keyword evidence="3 7" id="KW-1003">Cell membrane</keyword>
<evidence type="ECO:0000256" key="3">
    <source>
        <dbReference type="ARBA" id="ARBA00022475"/>
    </source>
</evidence>
<sequence length="213" mass="22746">MLTALNPFDAASVLQAFGPFVLGGIALLVFIESGVLFPFLPGDSLLVTAAILSGPLGISPWQVALVASIAALAGDQVGFWLGRRFGRRLFRDDARLLSTARLAEAEAFFARYGGLSLVVGRFVPVVRTYVPLVAGTADMPYRRFLLWNAVGAVGWSCAMTLVGVLLGGIPFVADNIDVLVIVIVAVSVLPVVIAAVRRRRKTHRAEGTADRRE</sequence>
<accession>A0A2T7WXB1</accession>
<dbReference type="InterPro" id="IPR032818">
    <property type="entry name" value="DedA-like"/>
</dbReference>
<keyword evidence="4 7" id="KW-0812">Transmembrane</keyword>
<keyword evidence="6 7" id="KW-0472">Membrane</keyword>
<dbReference type="Proteomes" id="UP000244649">
    <property type="component" value="Unassembled WGS sequence"/>
</dbReference>
<dbReference type="PANTHER" id="PTHR30353:SF0">
    <property type="entry name" value="TRANSMEMBRANE PROTEIN"/>
    <property type="match status" value="1"/>
</dbReference>
<feature type="transmembrane region" description="Helical" evidence="7">
    <location>
        <begin position="145"/>
        <end position="172"/>
    </location>
</feature>
<dbReference type="Pfam" id="PF09335">
    <property type="entry name" value="VTT_dom"/>
    <property type="match status" value="1"/>
</dbReference>
<feature type="transmembrane region" description="Helical" evidence="7">
    <location>
        <begin position="20"/>
        <end position="40"/>
    </location>
</feature>
<dbReference type="EMBL" id="QDFT01000002">
    <property type="protein sequence ID" value="PVE79463.1"/>
    <property type="molecule type" value="Genomic_DNA"/>
</dbReference>
<feature type="transmembrane region" description="Helical" evidence="7">
    <location>
        <begin position="60"/>
        <end position="81"/>
    </location>
</feature>
<evidence type="ECO:0000256" key="5">
    <source>
        <dbReference type="ARBA" id="ARBA00022989"/>
    </source>
</evidence>
<name>A0A2T7WXB1_MICTE</name>
<feature type="transmembrane region" description="Helical" evidence="7">
    <location>
        <begin position="178"/>
        <end position="196"/>
    </location>
</feature>
<dbReference type="PANTHER" id="PTHR30353">
    <property type="entry name" value="INNER MEMBRANE PROTEIN DEDA-RELATED"/>
    <property type="match status" value="1"/>
</dbReference>
<evidence type="ECO:0000259" key="8">
    <source>
        <dbReference type="Pfam" id="PF09335"/>
    </source>
</evidence>